<dbReference type="InterPro" id="IPR011257">
    <property type="entry name" value="DNA_glycosylase"/>
</dbReference>
<dbReference type="SUPFAM" id="SSF48150">
    <property type="entry name" value="DNA-glycosylase"/>
    <property type="match status" value="1"/>
</dbReference>
<organism evidence="1 2">
    <name type="scientific">Streptomyces camponoticapitis</name>
    <dbReference type="NCBI Taxonomy" id="1616125"/>
    <lineage>
        <taxon>Bacteria</taxon>
        <taxon>Bacillati</taxon>
        <taxon>Actinomycetota</taxon>
        <taxon>Actinomycetes</taxon>
        <taxon>Kitasatosporales</taxon>
        <taxon>Streptomycetaceae</taxon>
        <taxon>Streptomyces</taxon>
    </lineage>
</organism>
<dbReference type="Proteomes" id="UP000660265">
    <property type="component" value="Unassembled WGS sequence"/>
</dbReference>
<dbReference type="EMBL" id="BMMV01000002">
    <property type="protein sequence ID" value="GGJ77901.1"/>
    <property type="molecule type" value="Genomic_DNA"/>
</dbReference>
<dbReference type="RefSeq" id="WP_189105747.1">
    <property type="nucleotide sequence ID" value="NZ_BMMV01000002.1"/>
</dbReference>
<keyword evidence="2" id="KW-1185">Reference proteome</keyword>
<evidence type="ECO:0000313" key="1">
    <source>
        <dbReference type="EMBL" id="GGJ77901.1"/>
    </source>
</evidence>
<reference evidence="2" key="1">
    <citation type="journal article" date="2019" name="Int. J. Syst. Evol. Microbiol.">
        <title>The Global Catalogue of Microorganisms (GCM) 10K type strain sequencing project: providing services to taxonomists for standard genome sequencing and annotation.</title>
        <authorList>
            <consortium name="The Broad Institute Genomics Platform"/>
            <consortium name="The Broad Institute Genome Sequencing Center for Infectious Disease"/>
            <person name="Wu L."/>
            <person name="Ma J."/>
        </authorList>
    </citation>
    <scope>NUCLEOTIDE SEQUENCE [LARGE SCALE GENOMIC DNA]</scope>
    <source>
        <strain evidence="2">CGMCC 4.7275</strain>
    </source>
</reference>
<name>A0ABQ2E0S9_9ACTN</name>
<keyword evidence="1" id="KW-0255">Endonuclease</keyword>
<sequence>MKQRTVVDALLHSHGGTYAADAGIRLRDTPQPLYQLLVLALLLSAPIRAGTAVATLRALRDAGLRNPRRMLDATWQQRVDALGRGGYRRYDESTSTRLADGAELLIRRWHGDLRRMRAEADGDVPVLRHLLQDMPGIGPVGADIFLREVQAVWPEVVPYFDIRALHGAERLGLGNDATRLARLAGDEGPATLAAALVRASLDDDIVEDSLREARQEARSAA</sequence>
<keyword evidence="1" id="KW-0540">Nuclease</keyword>
<dbReference type="GO" id="GO:0004519">
    <property type="term" value="F:endonuclease activity"/>
    <property type="evidence" value="ECO:0007669"/>
    <property type="project" value="UniProtKB-KW"/>
</dbReference>
<protein>
    <submittedName>
        <fullName evidence="1">Endonuclease</fullName>
    </submittedName>
</protein>
<keyword evidence="1" id="KW-0378">Hydrolase</keyword>
<comment type="caution">
    <text evidence="1">The sequence shown here is derived from an EMBL/GenBank/DDBJ whole genome shotgun (WGS) entry which is preliminary data.</text>
</comment>
<gene>
    <name evidence="1" type="ORF">GCM10011583_06620</name>
</gene>
<accession>A0ABQ2E0S9</accession>
<evidence type="ECO:0000313" key="2">
    <source>
        <dbReference type="Proteomes" id="UP000660265"/>
    </source>
</evidence>
<proteinExistence type="predicted"/>